<keyword evidence="4 7" id="KW-0812">Transmembrane</keyword>
<protein>
    <submittedName>
        <fullName evidence="10">Lipoprotein-releasing system permease protein</fullName>
    </submittedName>
</protein>
<keyword evidence="3" id="KW-1003">Cell membrane</keyword>
<dbReference type="Pfam" id="PF12704">
    <property type="entry name" value="MacB_PCD"/>
    <property type="match status" value="1"/>
</dbReference>
<evidence type="ECO:0000256" key="7">
    <source>
        <dbReference type="SAM" id="Phobius"/>
    </source>
</evidence>
<comment type="similarity">
    <text evidence="2">Belongs to the ABC-4 integral membrane protein family. LolC/E subfamily.</text>
</comment>
<dbReference type="STRING" id="1150368.SAMN02927921_02986"/>
<name>A0A1K1QYX3_9FLAO</name>
<evidence type="ECO:0000256" key="6">
    <source>
        <dbReference type="ARBA" id="ARBA00023136"/>
    </source>
</evidence>
<dbReference type="OrthoDB" id="1522724at2"/>
<feature type="transmembrane region" description="Helical" evidence="7">
    <location>
        <begin position="276"/>
        <end position="299"/>
    </location>
</feature>
<dbReference type="Pfam" id="PF02687">
    <property type="entry name" value="FtsX"/>
    <property type="match status" value="1"/>
</dbReference>
<keyword evidence="11" id="KW-1185">Reference proteome</keyword>
<evidence type="ECO:0000313" key="10">
    <source>
        <dbReference type="EMBL" id="SFW64892.1"/>
    </source>
</evidence>
<keyword evidence="5 7" id="KW-1133">Transmembrane helix</keyword>
<feature type="transmembrane region" description="Helical" evidence="7">
    <location>
        <begin position="320"/>
        <end position="346"/>
    </location>
</feature>
<evidence type="ECO:0000256" key="4">
    <source>
        <dbReference type="ARBA" id="ARBA00022692"/>
    </source>
</evidence>
<accession>A0A1K1QYX3</accession>
<dbReference type="AlphaFoldDB" id="A0A1K1QYX3"/>
<dbReference type="InterPro" id="IPR051447">
    <property type="entry name" value="Lipoprotein-release_system"/>
</dbReference>
<dbReference type="GO" id="GO:0044874">
    <property type="term" value="P:lipoprotein localization to outer membrane"/>
    <property type="evidence" value="ECO:0007669"/>
    <property type="project" value="TreeGrafter"/>
</dbReference>
<organism evidence="10 11">
    <name type="scientific">Sinomicrobium oceani</name>
    <dbReference type="NCBI Taxonomy" id="1150368"/>
    <lineage>
        <taxon>Bacteria</taxon>
        <taxon>Pseudomonadati</taxon>
        <taxon>Bacteroidota</taxon>
        <taxon>Flavobacteriia</taxon>
        <taxon>Flavobacteriales</taxon>
        <taxon>Flavobacteriaceae</taxon>
        <taxon>Sinomicrobium</taxon>
    </lineage>
</organism>
<feature type="transmembrane region" description="Helical" evidence="7">
    <location>
        <begin position="366"/>
        <end position="389"/>
    </location>
</feature>
<evidence type="ECO:0000256" key="2">
    <source>
        <dbReference type="ARBA" id="ARBA00005236"/>
    </source>
</evidence>
<sequence>MHFPTYIAKRYLVSKSSQNAVNIINLVTFLVVVIGAAALFIVLSGFSGLKTFTLSFSNSFDPDLKIMSDGGKFMEFTHEAHEQLRNIPEIAYFSREIEEQVLLTHQHKNHVALIKGVDTTYTHVVQTDSILYYGNWFDRELNEVVTGIGTASLLGLALNDYMNPLRILVPKPGKGSITSGSTPYNEVAVTVSGVYAVTEDLDKKYVFADLATVQRILHKTPEELTGINVKLVTGADVAKAKEHIAEVFPNGIQIKDRVEQNDALYRMLNTENMATYLIFTLVLVIALFNVVGAIIMMILDKRKNLNTLFSMGATVRQLRHIFFVQGLMVTLVGGVIGIALGLLLTWSQMILGWLLITPTLPYPVEIHLANIGIVFGTIAVLGLIASRIASGRISEKLIMEQG</sequence>
<feature type="domain" description="ABC3 transporter permease C-terminal" evidence="8">
    <location>
        <begin position="277"/>
        <end position="394"/>
    </location>
</feature>
<dbReference type="PANTHER" id="PTHR30489:SF0">
    <property type="entry name" value="LIPOPROTEIN-RELEASING SYSTEM TRANSMEMBRANE PROTEIN LOLE"/>
    <property type="match status" value="1"/>
</dbReference>
<reference evidence="10 11" key="1">
    <citation type="submission" date="2016-11" db="EMBL/GenBank/DDBJ databases">
        <authorList>
            <person name="Jaros S."/>
            <person name="Januszkiewicz K."/>
            <person name="Wedrychowicz H."/>
        </authorList>
    </citation>
    <scope>NUCLEOTIDE SEQUENCE [LARGE SCALE GENOMIC DNA]</scope>
    <source>
        <strain evidence="10 11">CGMCC 1.12145</strain>
    </source>
</reference>
<feature type="transmembrane region" description="Helical" evidence="7">
    <location>
        <begin position="21"/>
        <end position="46"/>
    </location>
</feature>
<evidence type="ECO:0000256" key="1">
    <source>
        <dbReference type="ARBA" id="ARBA00004651"/>
    </source>
</evidence>
<dbReference type="RefSeq" id="WP_072318183.1">
    <property type="nucleotide sequence ID" value="NZ_FPJE01000016.1"/>
</dbReference>
<comment type="subcellular location">
    <subcellularLocation>
        <location evidence="1">Cell membrane</location>
        <topology evidence="1">Multi-pass membrane protein</topology>
    </subcellularLocation>
</comment>
<dbReference type="InterPro" id="IPR025857">
    <property type="entry name" value="MacB_PCD"/>
</dbReference>
<evidence type="ECO:0000259" key="9">
    <source>
        <dbReference type="Pfam" id="PF12704"/>
    </source>
</evidence>
<dbReference type="GO" id="GO:0098797">
    <property type="term" value="C:plasma membrane protein complex"/>
    <property type="evidence" value="ECO:0007669"/>
    <property type="project" value="TreeGrafter"/>
</dbReference>
<feature type="domain" description="MacB-like periplasmic core" evidence="9">
    <location>
        <begin position="27"/>
        <end position="246"/>
    </location>
</feature>
<gene>
    <name evidence="10" type="ORF">SAMN02927921_02986</name>
</gene>
<dbReference type="InterPro" id="IPR003838">
    <property type="entry name" value="ABC3_permease_C"/>
</dbReference>
<dbReference type="Proteomes" id="UP000182248">
    <property type="component" value="Unassembled WGS sequence"/>
</dbReference>
<evidence type="ECO:0000259" key="8">
    <source>
        <dbReference type="Pfam" id="PF02687"/>
    </source>
</evidence>
<dbReference type="PANTHER" id="PTHR30489">
    <property type="entry name" value="LIPOPROTEIN-RELEASING SYSTEM TRANSMEMBRANE PROTEIN LOLE"/>
    <property type="match status" value="1"/>
</dbReference>
<evidence type="ECO:0000313" key="11">
    <source>
        <dbReference type="Proteomes" id="UP000182248"/>
    </source>
</evidence>
<evidence type="ECO:0000256" key="3">
    <source>
        <dbReference type="ARBA" id="ARBA00022475"/>
    </source>
</evidence>
<proteinExistence type="inferred from homology"/>
<keyword evidence="10" id="KW-0449">Lipoprotein</keyword>
<keyword evidence="6 7" id="KW-0472">Membrane</keyword>
<evidence type="ECO:0000256" key="5">
    <source>
        <dbReference type="ARBA" id="ARBA00022989"/>
    </source>
</evidence>
<dbReference type="EMBL" id="FPJE01000016">
    <property type="protein sequence ID" value="SFW64892.1"/>
    <property type="molecule type" value="Genomic_DNA"/>
</dbReference>